<evidence type="ECO:0000313" key="1">
    <source>
        <dbReference type="EMBL" id="KAJ7776069.1"/>
    </source>
</evidence>
<dbReference type="InterPro" id="IPR015915">
    <property type="entry name" value="Kelch-typ_b-propeller"/>
</dbReference>
<sequence length="608" mass="67349">MAFPICSSSPDTVNMEDHMLQDEALNRMMPVLMTQHFAKLSHSSCEGDQLFAVGQFAAAQATYYEEARKMVGPWCRIPAIGLGAMSKTYLSLDPLTRTNLMGCCLGMAQCLLRENQTELALSWLEEINSLHSVDYHNCETPMQDLTLLISSGLYLASEIFESLGNSGTAAMRRWTASTNAVSLGPRHLTPTVKAMQNRGRMVKLLESRHPDPKVTNVEVTVPALQVRGSWTRMNIKAGGVTEGRQDCSTFLWNGIQASFIQFPNEILGYASADPINMDAWQQLPDYPIPLQTSGIFLGRNIVVHNDIALLFTGRPTVDVFNLKSETWACFQTMYSPTATDLDAGVLDGWPYPGRTCMDAAMQILDNTLYIFGGSHGTTRMGCNLFMRNHPRHPGWRLLLPGAAQERGYLGQSGPDRARIYILFGHCDRDVAKPHELHGSDVAFAQTDFWSWSVKEAVWRQERVQGNPLCARTEMAHAYNAKLKQSVVFSGYHPGLPSQLIMNGQPGQFPYTYFADTFVFDMAPTESASNIDPAAPTWRHVGTPGFPTYCCQAHMQCDPATGWTNSQSIPRSSSHAALGPRVLLQIAPAPATGFYASKSLKRHHEKLSK</sequence>
<protein>
    <recommendedName>
        <fullName evidence="3">Kelch repeat protein</fullName>
    </recommendedName>
</protein>
<keyword evidence="2" id="KW-1185">Reference proteome</keyword>
<organism evidence="1 2">
    <name type="scientific">Mycena maculata</name>
    <dbReference type="NCBI Taxonomy" id="230809"/>
    <lineage>
        <taxon>Eukaryota</taxon>
        <taxon>Fungi</taxon>
        <taxon>Dikarya</taxon>
        <taxon>Basidiomycota</taxon>
        <taxon>Agaricomycotina</taxon>
        <taxon>Agaricomycetes</taxon>
        <taxon>Agaricomycetidae</taxon>
        <taxon>Agaricales</taxon>
        <taxon>Marasmiineae</taxon>
        <taxon>Mycenaceae</taxon>
        <taxon>Mycena</taxon>
    </lineage>
</organism>
<dbReference type="SUPFAM" id="SSF117281">
    <property type="entry name" value="Kelch motif"/>
    <property type="match status" value="1"/>
</dbReference>
<evidence type="ECO:0008006" key="3">
    <source>
        <dbReference type="Google" id="ProtNLM"/>
    </source>
</evidence>
<dbReference type="AlphaFoldDB" id="A0AAD7K170"/>
<dbReference type="EMBL" id="JARJLG010000013">
    <property type="protein sequence ID" value="KAJ7776069.1"/>
    <property type="molecule type" value="Genomic_DNA"/>
</dbReference>
<proteinExistence type="predicted"/>
<gene>
    <name evidence="1" type="ORF">DFH07DRAFT_936997</name>
</gene>
<dbReference type="Proteomes" id="UP001215280">
    <property type="component" value="Unassembled WGS sequence"/>
</dbReference>
<name>A0AAD7K170_9AGAR</name>
<accession>A0AAD7K170</accession>
<comment type="caution">
    <text evidence="1">The sequence shown here is derived from an EMBL/GenBank/DDBJ whole genome shotgun (WGS) entry which is preliminary data.</text>
</comment>
<reference evidence="1" key="1">
    <citation type="submission" date="2023-03" db="EMBL/GenBank/DDBJ databases">
        <title>Massive genome expansion in bonnet fungi (Mycena s.s.) driven by repeated elements and novel gene families across ecological guilds.</title>
        <authorList>
            <consortium name="Lawrence Berkeley National Laboratory"/>
            <person name="Harder C.B."/>
            <person name="Miyauchi S."/>
            <person name="Viragh M."/>
            <person name="Kuo A."/>
            <person name="Thoen E."/>
            <person name="Andreopoulos B."/>
            <person name="Lu D."/>
            <person name="Skrede I."/>
            <person name="Drula E."/>
            <person name="Henrissat B."/>
            <person name="Morin E."/>
            <person name="Kohler A."/>
            <person name="Barry K."/>
            <person name="LaButti K."/>
            <person name="Morin E."/>
            <person name="Salamov A."/>
            <person name="Lipzen A."/>
            <person name="Mereny Z."/>
            <person name="Hegedus B."/>
            <person name="Baldrian P."/>
            <person name="Stursova M."/>
            <person name="Weitz H."/>
            <person name="Taylor A."/>
            <person name="Grigoriev I.V."/>
            <person name="Nagy L.G."/>
            <person name="Martin F."/>
            <person name="Kauserud H."/>
        </authorList>
    </citation>
    <scope>NUCLEOTIDE SEQUENCE</scope>
    <source>
        <strain evidence="1">CBHHK188m</strain>
    </source>
</reference>
<dbReference type="Gene3D" id="2.120.10.80">
    <property type="entry name" value="Kelch-type beta propeller"/>
    <property type="match status" value="1"/>
</dbReference>
<evidence type="ECO:0000313" key="2">
    <source>
        <dbReference type="Proteomes" id="UP001215280"/>
    </source>
</evidence>